<organism evidence="1 2">
    <name type="scientific">Ambrosiozyma monospora</name>
    <name type="common">Yeast</name>
    <name type="synonym">Endomycopsis monosporus</name>
    <dbReference type="NCBI Taxonomy" id="43982"/>
    <lineage>
        <taxon>Eukaryota</taxon>
        <taxon>Fungi</taxon>
        <taxon>Dikarya</taxon>
        <taxon>Ascomycota</taxon>
        <taxon>Saccharomycotina</taxon>
        <taxon>Pichiomycetes</taxon>
        <taxon>Pichiales</taxon>
        <taxon>Pichiaceae</taxon>
        <taxon>Ambrosiozyma</taxon>
    </lineage>
</organism>
<dbReference type="EMBL" id="BSXS01003328">
    <property type="protein sequence ID" value="GME81057.1"/>
    <property type="molecule type" value="Genomic_DNA"/>
</dbReference>
<gene>
    <name evidence="1" type="ORF">Amon02_000473800</name>
</gene>
<keyword evidence="2" id="KW-1185">Reference proteome</keyword>
<evidence type="ECO:0000313" key="1">
    <source>
        <dbReference type="EMBL" id="GME81057.1"/>
    </source>
</evidence>
<protein>
    <submittedName>
        <fullName evidence="1">Unnamed protein product</fullName>
    </submittedName>
</protein>
<dbReference type="Proteomes" id="UP001165064">
    <property type="component" value="Unassembled WGS sequence"/>
</dbReference>
<comment type="caution">
    <text evidence="1">The sequence shown here is derived from an EMBL/GenBank/DDBJ whole genome shotgun (WGS) entry which is preliminary data.</text>
</comment>
<proteinExistence type="predicted"/>
<evidence type="ECO:0000313" key="2">
    <source>
        <dbReference type="Proteomes" id="UP001165064"/>
    </source>
</evidence>
<reference evidence="1" key="1">
    <citation type="submission" date="2023-04" db="EMBL/GenBank/DDBJ databases">
        <title>Ambrosiozyma monospora NBRC 10751.</title>
        <authorList>
            <person name="Ichikawa N."/>
            <person name="Sato H."/>
            <person name="Tonouchi N."/>
        </authorList>
    </citation>
    <scope>NUCLEOTIDE SEQUENCE</scope>
    <source>
        <strain evidence="1">NBRC 10751</strain>
    </source>
</reference>
<sequence>MAKPLLTERKTIYFSHSFSPVFRELTKVDPPTNIDDILAAPKGSGCLMGGIHGMFLAQYEVLRENGHTPSEAFNETIEEATQSLYPLVGKYGMDYMYDACSTTARIFFFF</sequence>
<name>A0ACB5T4S1_AMBMO</name>
<accession>A0ACB5T4S1</accession>